<reference evidence="1 2" key="1">
    <citation type="submission" date="2017-05" db="EMBL/GenBank/DDBJ databases">
        <title>The genome sequence of the facultative intracellular pathogen Brucella melitensis KIV-L.</title>
        <authorList>
            <person name="Pisarenko S."/>
            <person name="Kovalev D."/>
            <person name="Khachaturova A."/>
            <person name="Kulichenko A."/>
        </authorList>
    </citation>
    <scope>NUCLEOTIDE SEQUENCE [LARGE SCALE GENOMIC DNA]</scope>
    <source>
        <strain evidence="1 2">KIV-L</strain>
    </source>
</reference>
<dbReference type="SUPFAM" id="SSF51735">
    <property type="entry name" value="NAD(P)-binding Rossmann-fold domains"/>
    <property type="match status" value="1"/>
</dbReference>
<name>A0AB36PZ50_BRUML</name>
<organism evidence="1 2">
    <name type="scientific">Brucella melitensis</name>
    <dbReference type="NCBI Taxonomy" id="29459"/>
    <lineage>
        <taxon>Bacteria</taxon>
        <taxon>Pseudomonadati</taxon>
        <taxon>Pseudomonadota</taxon>
        <taxon>Alphaproteobacteria</taxon>
        <taxon>Hyphomicrobiales</taxon>
        <taxon>Brucellaceae</taxon>
        <taxon>Brucella/Ochrobactrum group</taxon>
        <taxon>Brucella</taxon>
    </lineage>
</organism>
<dbReference type="AlphaFoldDB" id="A0AB36PZ50"/>
<dbReference type="PANTHER" id="PTHR43238">
    <property type="entry name" value="GDP-L-FUCOSE SYNTHASE"/>
    <property type="match status" value="1"/>
</dbReference>
<dbReference type="GO" id="GO:0050577">
    <property type="term" value="F:GDP-L-fucose synthase activity"/>
    <property type="evidence" value="ECO:0007669"/>
    <property type="project" value="TreeGrafter"/>
</dbReference>
<dbReference type="PANTHER" id="PTHR43238:SF1">
    <property type="entry name" value="GDP-L-FUCOSE SYNTHASE"/>
    <property type="match status" value="1"/>
</dbReference>
<dbReference type="Proteomes" id="UP000216335">
    <property type="component" value="Unassembled WGS sequence"/>
</dbReference>
<sequence>MEPVNIGSGEEISIKELALTVARIVGYEGRFEHDLSKPDGTPRKLLDTSRIEALGWQPRIRLEDGLRDVYRNWLEETAGSVAA</sequence>
<accession>A0AB36PZ50</accession>
<proteinExistence type="predicted"/>
<gene>
    <name evidence="1" type="ORF">BI318_00360</name>
</gene>
<dbReference type="InterPro" id="IPR036291">
    <property type="entry name" value="NAD(P)-bd_dom_sf"/>
</dbReference>
<dbReference type="EMBL" id="NGJQ01000001">
    <property type="protein sequence ID" value="OZV64373.1"/>
    <property type="molecule type" value="Genomic_DNA"/>
</dbReference>
<dbReference type="Gene3D" id="3.90.25.10">
    <property type="entry name" value="UDP-galactose 4-epimerase, domain 1"/>
    <property type="match status" value="1"/>
</dbReference>
<protein>
    <submittedName>
        <fullName evidence="1">Fucose synthetase</fullName>
    </submittedName>
</protein>
<evidence type="ECO:0000313" key="1">
    <source>
        <dbReference type="EMBL" id="OZV64373.1"/>
    </source>
</evidence>
<comment type="caution">
    <text evidence="1">The sequence shown here is derived from an EMBL/GenBank/DDBJ whole genome shotgun (WGS) entry which is preliminary data.</text>
</comment>
<dbReference type="Gene3D" id="3.40.50.720">
    <property type="entry name" value="NAD(P)-binding Rossmann-like Domain"/>
    <property type="match status" value="1"/>
</dbReference>
<evidence type="ECO:0000313" key="2">
    <source>
        <dbReference type="Proteomes" id="UP000216335"/>
    </source>
</evidence>